<dbReference type="OrthoDB" id="5193912at2"/>
<feature type="signal peptide" evidence="1">
    <location>
        <begin position="1"/>
        <end position="17"/>
    </location>
</feature>
<name>A0A285EFV3_9ACTN</name>
<accession>A0A285EFV3</accession>
<reference evidence="2 3" key="1">
    <citation type="submission" date="2017-09" db="EMBL/GenBank/DDBJ databases">
        <authorList>
            <person name="Ehlers B."/>
            <person name="Leendertz F.H."/>
        </authorList>
    </citation>
    <scope>NUCLEOTIDE SEQUENCE [LARGE SCALE GENOMIC DNA]</scope>
    <source>
        <strain evidence="2 3">DSM 46844</strain>
    </source>
</reference>
<evidence type="ECO:0000256" key="1">
    <source>
        <dbReference type="SAM" id="SignalP"/>
    </source>
</evidence>
<gene>
    <name evidence="2" type="ORF">SAMN06893097_10633</name>
</gene>
<proteinExistence type="predicted"/>
<organism evidence="2 3">
    <name type="scientific">Geodermatophilus sabuli</name>
    <dbReference type="NCBI Taxonomy" id="1564158"/>
    <lineage>
        <taxon>Bacteria</taxon>
        <taxon>Bacillati</taxon>
        <taxon>Actinomycetota</taxon>
        <taxon>Actinomycetes</taxon>
        <taxon>Geodermatophilales</taxon>
        <taxon>Geodermatophilaceae</taxon>
        <taxon>Geodermatophilus</taxon>
    </lineage>
</organism>
<sequence>MSRSLSVRVLGAPLAVAALLLAGCGASEDEERQAAFCEDVPDLLSDVTAELEAVSAEPEQAPGIVGDAVERLEAVDPPEDVADEWQDLVTAWSGMRDLLGEVDLTDPSANTEFVGEATQVQEDLVATGSAVDEWSQANC</sequence>
<dbReference type="EMBL" id="OBDO01000006">
    <property type="protein sequence ID" value="SNX97084.1"/>
    <property type="molecule type" value="Genomic_DNA"/>
</dbReference>
<evidence type="ECO:0000313" key="3">
    <source>
        <dbReference type="Proteomes" id="UP000219514"/>
    </source>
</evidence>
<dbReference type="PROSITE" id="PS51257">
    <property type="entry name" value="PROKAR_LIPOPROTEIN"/>
    <property type="match status" value="1"/>
</dbReference>
<evidence type="ECO:0000313" key="2">
    <source>
        <dbReference type="EMBL" id="SNX97084.1"/>
    </source>
</evidence>
<keyword evidence="1" id="KW-0732">Signal</keyword>
<feature type="chain" id="PRO_5038633454" evidence="1">
    <location>
        <begin position="18"/>
        <end position="139"/>
    </location>
</feature>
<dbReference type="AlphaFoldDB" id="A0A285EFV3"/>
<dbReference type="Proteomes" id="UP000219514">
    <property type="component" value="Unassembled WGS sequence"/>
</dbReference>
<protein>
    <submittedName>
        <fullName evidence="2">Uncharacterized protein</fullName>
    </submittedName>
</protein>
<keyword evidence="3" id="KW-1185">Reference proteome</keyword>
<dbReference type="RefSeq" id="WP_097207085.1">
    <property type="nucleotide sequence ID" value="NZ_JACHXB010000002.1"/>
</dbReference>